<dbReference type="EMBL" id="VCKX01000036">
    <property type="protein sequence ID" value="TMR35219.1"/>
    <property type="molecule type" value="Genomic_DNA"/>
</dbReference>
<comment type="caution">
    <text evidence="1">The sequence shown here is derived from an EMBL/GenBank/DDBJ whole genome shotgun (WGS) entry which is preliminary data.</text>
</comment>
<dbReference type="Proteomes" id="UP000306628">
    <property type="component" value="Unassembled WGS sequence"/>
</dbReference>
<sequence length="81" mass="8581">MTSHDVLGVRFSCLTAGGLAETPWVECADVPSLMADSAAHPAARYLLVRERNVYRLADDLSPGRGRIERAVLDGDGSVAGP</sequence>
<protein>
    <submittedName>
        <fullName evidence="1">Uncharacterized protein</fullName>
    </submittedName>
</protein>
<keyword evidence="2" id="KW-1185">Reference proteome</keyword>
<gene>
    <name evidence="1" type="ORF">ETD85_14590</name>
</gene>
<evidence type="ECO:0000313" key="1">
    <source>
        <dbReference type="EMBL" id="TMR35219.1"/>
    </source>
</evidence>
<name>A0A5S4GQY1_9ACTN</name>
<dbReference type="AlphaFoldDB" id="A0A5S4GQY1"/>
<proteinExistence type="predicted"/>
<reference evidence="1 2" key="1">
    <citation type="submission" date="2019-05" db="EMBL/GenBank/DDBJ databases">
        <title>Draft genome sequence of Nonomuraea zeae DSM 100528.</title>
        <authorList>
            <person name="Saricaoglu S."/>
            <person name="Isik K."/>
        </authorList>
    </citation>
    <scope>NUCLEOTIDE SEQUENCE [LARGE SCALE GENOMIC DNA]</scope>
    <source>
        <strain evidence="1 2">DSM 100528</strain>
    </source>
</reference>
<dbReference type="RefSeq" id="WP_138690226.1">
    <property type="nucleotide sequence ID" value="NZ_JBHSAZ010000089.1"/>
</dbReference>
<evidence type="ECO:0000313" key="2">
    <source>
        <dbReference type="Proteomes" id="UP000306628"/>
    </source>
</evidence>
<organism evidence="1 2">
    <name type="scientific">Nonomuraea zeae</name>
    <dbReference type="NCBI Taxonomy" id="1642303"/>
    <lineage>
        <taxon>Bacteria</taxon>
        <taxon>Bacillati</taxon>
        <taxon>Actinomycetota</taxon>
        <taxon>Actinomycetes</taxon>
        <taxon>Streptosporangiales</taxon>
        <taxon>Streptosporangiaceae</taxon>
        <taxon>Nonomuraea</taxon>
    </lineage>
</organism>
<accession>A0A5S4GQY1</accession>